<dbReference type="GO" id="GO:0006272">
    <property type="term" value="P:leading strand elongation"/>
    <property type="evidence" value="ECO:0007669"/>
    <property type="project" value="TreeGrafter"/>
</dbReference>
<dbReference type="AlphaFoldDB" id="A0A381T8J3"/>
<dbReference type="PANTHER" id="PTHR11352">
    <property type="entry name" value="PROLIFERATING CELL NUCLEAR ANTIGEN"/>
    <property type="match status" value="1"/>
</dbReference>
<dbReference type="PANTHER" id="PTHR11352:SF0">
    <property type="entry name" value="PROLIFERATING CELL NUCLEAR ANTIGEN"/>
    <property type="match status" value="1"/>
</dbReference>
<evidence type="ECO:0000259" key="4">
    <source>
        <dbReference type="Pfam" id="PF02747"/>
    </source>
</evidence>
<protein>
    <recommendedName>
        <fullName evidence="6">Proliferating cell nuclear antigen PCNA N-terminal domain-containing protein</fullName>
    </recommendedName>
</protein>
<dbReference type="InterPro" id="IPR046938">
    <property type="entry name" value="DNA_clamp_sf"/>
</dbReference>
<organism evidence="5">
    <name type="scientific">marine metagenome</name>
    <dbReference type="NCBI Taxonomy" id="408172"/>
    <lineage>
        <taxon>unclassified sequences</taxon>
        <taxon>metagenomes</taxon>
        <taxon>ecological metagenomes</taxon>
    </lineage>
</organism>
<dbReference type="CDD" id="cd00577">
    <property type="entry name" value="PCNA"/>
    <property type="match status" value="1"/>
</dbReference>
<sequence>MKILELKTIQCIIFKTLIEALKEIVFDINIQFSETNIKIMKMDHSHTIVVLLDLDTTKFEYYKCERIINNQRIPYTEENPLVIGINILYLFKLLKNLSNDDILSLIIDDDNSGYLEINIQNTNKNYISKYNLNLIELNEETLIPKKINYNNIITFNSINFQKLMKEMNLLSKIIEIKYYNKQLIFSCKGDFASQETIMTDKTEDMKFYKEESEIYQSYFKAKTLLSFNKFTNLCSHIKLYLKNECPLLLEYSIGTLGKIKIYVSQTSDHK</sequence>
<proteinExistence type="inferred from homology"/>
<evidence type="ECO:0000313" key="5">
    <source>
        <dbReference type="EMBL" id="SVA11898.1"/>
    </source>
</evidence>
<comment type="similarity">
    <text evidence="1">Belongs to the PCNA family.</text>
</comment>
<dbReference type="Pfam" id="PF02747">
    <property type="entry name" value="PCNA_C"/>
    <property type="match status" value="1"/>
</dbReference>
<evidence type="ECO:0000259" key="3">
    <source>
        <dbReference type="Pfam" id="PF00705"/>
    </source>
</evidence>
<dbReference type="NCBIfam" id="TIGR00590">
    <property type="entry name" value="pcna"/>
    <property type="match status" value="1"/>
</dbReference>
<dbReference type="GO" id="GO:0003677">
    <property type="term" value="F:DNA binding"/>
    <property type="evidence" value="ECO:0007669"/>
    <property type="project" value="UniProtKB-KW"/>
</dbReference>
<evidence type="ECO:0008006" key="6">
    <source>
        <dbReference type="Google" id="ProtNLM"/>
    </source>
</evidence>
<reference evidence="5" key="1">
    <citation type="submission" date="2018-05" db="EMBL/GenBank/DDBJ databases">
        <authorList>
            <person name="Lanie J.A."/>
            <person name="Ng W.-L."/>
            <person name="Kazmierczak K.M."/>
            <person name="Andrzejewski T.M."/>
            <person name="Davidsen T.M."/>
            <person name="Wayne K.J."/>
            <person name="Tettelin H."/>
            <person name="Glass J.I."/>
            <person name="Rusch D."/>
            <person name="Podicherti R."/>
            <person name="Tsui H.-C.T."/>
            <person name="Winkler M.E."/>
        </authorList>
    </citation>
    <scope>NUCLEOTIDE SEQUENCE</scope>
</reference>
<dbReference type="InterPro" id="IPR022648">
    <property type="entry name" value="Pr_cel_nuc_antig_N"/>
</dbReference>
<dbReference type="Gene3D" id="3.70.10.10">
    <property type="match status" value="1"/>
</dbReference>
<dbReference type="InterPro" id="IPR000730">
    <property type="entry name" value="Pr_cel_nuc_antig"/>
</dbReference>
<dbReference type="GO" id="GO:0030337">
    <property type="term" value="F:DNA polymerase processivity factor activity"/>
    <property type="evidence" value="ECO:0007669"/>
    <property type="project" value="InterPro"/>
</dbReference>
<dbReference type="GO" id="GO:0043626">
    <property type="term" value="C:PCNA complex"/>
    <property type="evidence" value="ECO:0007669"/>
    <property type="project" value="TreeGrafter"/>
</dbReference>
<feature type="domain" description="Proliferating cell nuclear antigen PCNA N-terminal" evidence="3">
    <location>
        <begin position="4"/>
        <end position="139"/>
    </location>
</feature>
<feature type="domain" description="Proliferating cell nuclear antigen PCNA C-terminal" evidence="4">
    <location>
        <begin position="146"/>
        <end position="264"/>
    </location>
</feature>
<dbReference type="GO" id="GO:0006298">
    <property type="term" value="P:mismatch repair"/>
    <property type="evidence" value="ECO:0007669"/>
    <property type="project" value="TreeGrafter"/>
</dbReference>
<dbReference type="PRINTS" id="PR00339">
    <property type="entry name" value="PCNACYCLIN"/>
</dbReference>
<dbReference type="InterPro" id="IPR022649">
    <property type="entry name" value="Pr_cel_nuc_antig_C"/>
</dbReference>
<keyword evidence="2" id="KW-0238">DNA-binding</keyword>
<accession>A0A381T8J3</accession>
<name>A0A381T8J3_9ZZZZ</name>
<evidence type="ECO:0000256" key="2">
    <source>
        <dbReference type="ARBA" id="ARBA00023125"/>
    </source>
</evidence>
<dbReference type="GO" id="GO:0006275">
    <property type="term" value="P:regulation of DNA replication"/>
    <property type="evidence" value="ECO:0007669"/>
    <property type="project" value="InterPro"/>
</dbReference>
<evidence type="ECO:0000256" key="1">
    <source>
        <dbReference type="ARBA" id="ARBA00010462"/>
    </source>
</evidence>
<dbReference type="Pfam" id="PF00705">
    <property type="entry name" value="PCNA_N"/>
    <property type="match status" value="1"/>
</dbReference>
<dbReference type="SUPFAM" id="SSF55979">
    <property type="entry name" value="DNA clamp"/>
    <property type="match status" value="2"/>
</dbReference>
<gene>
    <name evidence="5" type="ORF">METZ01_LOCUS64752</name>
</gene>
<dbReference type="GO" id="GO:0019985">
    <property type="term" value="P:translesion synthesis"/>
    <property type="evidence" value="ECO:0007669"/>
    <property type="project" value="TreeGrafter"/>
</dbReference>
<dbReference type="EMBL" id="UINC01004114">
    <property type="protein sequence ID" value="SVA11898.1"/>
    <property type="molecule type" value="Genomic_DNA"/>
</dbReference>